<sequence length="247" mass="26508">MTSGILWIFAAAVFFYVFLPVFAAFLQKRFFRRRAETLRRRALVSGVRAVFSGFSGGKILLESCSSGGFLAVDPGNTRFAFAENGILHPLAWRFLFSLPRGCTAFYVPPEPFLNPAKRRASWAAKRPFSRFIRRKGFCLFLDASPDAVPAPEVTGVQAGGAGKPYFVALGICTEFLLFLFFLGRMEPAAAVLALAAVFGKALPYAPPGLFFTLAGNASAGPKALAAKAGGVVLNCALILLAVRLLSG</sequence>
<feature type="transmembrane region" description="Helical" evidence="1">
    <location>
        <begin position="165"/>
        <end position="183"/>
    </location>
</feature>
<feature type="transmembrane region" description="Helical" evidence="1">
    <location>
        <begin position="224"/>
        <end position="245"/>
    </location>
</feature>
<keyword evidence="1" id="KW-0812">Transmembrane</keyword>
<feature type="transmembrane region" description="Helical" evidence="1">
    <location>
        <begin position="6"/>
        <end position="26"/>
    </location>
</feature>
<proteinExistence type="predicted"/>
<reference evidence="2" key="1">
    <citation type="submission" date="2020-10" db="EMBL/GenBank/DDBJ databases">
        <authorList>
            <person name="Gilroy R."/>
        </authorList>
    </citation>
    <scope>NUCLEOTIDE SEQUENCE</scope>
    <source>
        <strain evidence="2">B3-4054</strain>
    </source>
</reference>
<name>A0A9D9HHC9_9SPIR</name>
<evidence type="ECO:0000313" key="2">
    <source>
        <dbReference type="EMBL" id="MBO8451169.1"/>
    </source>
</evidence>
<evidence type="ECO:0000313" key="3">
    <source>
        <dbReference type="Proteomes" id="UP000823616"/>
    </source>
</evidence>
<dbReference type="EMBL" id="JADIMS010000159">
    <property type="protein sequence ID" value="MBO8451169.1"/>
    <property type="molecule type" value="Genomic_DNA"/>
</dbReference>
<comment type="caution">
    <text evidence="2">The sequence shown here is derived from an EMBL/GenBank/DDBJ whole genome shotgun (WGS) entry which is preliminary data.</text>
</comment>
<keyword evidence="1" id="KW-1133">Transmembrane helix</keyword>
<feature type="transmembrane region" description="Helical" evidence="1">
    <location>
        <begin position="189"/>
        <end position="212"/>
    </location>
</feature>
<reference evidence="2" key="2">
    <citation type="journal article" date="2021" name="PeerJ">
        <title>Extensive microbial diversity within the chicken gut microbiome revealed by metagenomics and culture.</title>
        <authorList>
            <person name="Gilroy R."/>
            <person name="Ravi A."/>
            <person name="Getino M."/>
            <person name="Pursley I."/>
            <person name="Horton D.L."/>
            <person name="Alikhan N.F."/>
            <person name="Baker D."/>
            <person name="Gharbi K."/>
            <person name="Hall N."/>
            <person name="Watson M."/>
            <person name="Adriaenssens E.M."/>
            <person name="Foster-Nyarko E."/>
            <person name="Jarju S."/>
            <person name="Secka A."/>
            <person name="Antonio M."/>
            <person name="Oren A."/>
            <person name="Chaudhuri R.R."/>
            <person name="La Ragione R."/>
            <person name="Hildebrand F."/>
            <person name="Pallen M.J."/>
        </authorList>
    </citation>
    <scope>NUCLEOTIDE SEQUENCE</scope>
    <source>
        <strain evidence="2">B3-4054</strain>
    </source>
</reference>
<accession>A0A9D9HHC9</accession>
<protein>
    <submittedName>
        <fullName evidence="2">Uncharacterized protein</fullName>
    </submittedName>
</protein>
<organism evidence="2 3">
    <name type="scientific">Candidatus Avitreponema avistercoris</name>
    <dbReference type="NCBI Taxonomy" id="2840705"/>
    <lineage>
        <taxon>Bacteria</taxon>
        <taxon>Pseudomonadati</taxon>
        <taxon>Spirochaetota</taxon>
        <taxon>Spirochaetia</taxon>
        <taxon>Spirochaetales</taxon>
        <taxon>Candidatus Avitreponema</taxon>
    </lineage>
</organism>
<gene>
    <name evidence="2" type="ORF">IAA96_08710</name>
</gene>
<dbReference type="Proteomes" id="UP000823616">
    <property type="component" value="Unassembled WGS sequence"/>
</dbReference>
<evidence type="ECO:0000256" key="1">
    <source>
        <dbReference type="SAM" id="Phobius"/>
    </source>
</evidence>
<dbReference type="AlphaFoldDB" id="A0A9D9HHC9"/>
<keyword evidence="1" id="KW-0472">Membrane</keyword>